<dbReference type="PANTHER" id="PTHR12616">
    <property type="entry name" value="VACUOLAR PROTEIN SORTING VPS41"/>
    <property type="match status" value="1"/>
</dbReference>
<name>A0A0N4YZD0_NIPBR</name>
<dbReference type="GO" id="GO:0006623">
    <property type="term" value="P:protein targeting to vacuole"/>
    <property type="evidence" value="ECO:0007669"/>
    <property type="project" value="InterPro"/>
</dbReference>
<dbReference type="Pfam" id="PF12816">
    <property type="entry name" value="TPR_Vps8"/>
    <property type="match status" value="1"/>
</dbReference>
<protein>
    <submittedName>
        <fullName evidence="4">Vacuolar protein sorting-associated protein 8 homolog (inferred by orthology to a human protein)</fullName>
    </submittedName>
</protein>
<evidence type="ECO:0000313" key="4">
    <source>
        <dbReference type="WBParaSite" id="NBR_0002260201-mRNA-1"/>
    </source>
</evidence>
<evidence type="ECO:0000259" key="1">
    <source>
        <dbReference type="Pfam" id="PF12816"/>
    </source>
</evidence>
<sequence>MSTCKQNGLYDGIIYVMNKALNDYLSPLEEMLTDVSSFASHEVMSDSEVERGNRLLLYLHCCLAGHAYPYGTLPPDQLCTVPTHVYRCITSLKGKDGLSSGVSYPYLRILLLFDAQQVCISCDRFDNYFYTKLILSSPMLFERALMLPSFKIGRLAVELRNESALTHFLLLITQLVDAAGVVTPVEIVENVVVTLMRMKLQNSSAEFAVVGTLRAVPQIDRGAVLRMASSPMR</sequence>
<reference evidence="2 3" key="2">
    <citation type="submission" date="2018-11" db="EMBL/GenBank/DDBJ databases">
        <authorList>
            <consortium name="Pathogen Informatics"/>
        </authorList>
    </citation>
    <scope>NUCLEOTIDE SEQUENCE [LARGE SCALE GENOMIC DNA]</scope>
</reference>
<feature type="domain" description="Vacuolar protein sorting-associated protein 8 central" evidence="1">
    <location>
        <begin position="2"/>
        <end position="118"/>
    </location>
</feature>
<dbReference type="PANTHER" id="PTHR12616:SF8">
    <property type="entry name" value="VACUOLAR PROTEIN SORTING-ASSOCIATED PROTEIN 8 HOMOLOG"/>
    <property type="match status" value="1"/>
</dbReference>
<dbReference type="AlphaFoldDB" id="A0A0N4YZD0"/>
<dbReference type="InterPro" id="IPR045111">
    <property type="entry name" value="Vps41/Vps8"/>
</dbReference>
<dbReference type="GO" id="GO:0030897">
    <property type="term" value="C:HOPS complex"/>
    <property type="evidence" value="ECO:0007669"/>
    <property type="project" value="TreeGrafter"/>
</dbReference>
<reference evidence="4" key="1">
    <citation type="submission" date="2017-02" db="UniProtKB">
        <authorList>
            <consortium name="WormBaseParasite"/>
        </authorList>
    </citation>
    <scope>IDENTIFICATION</scope>
</reference>
<evidence type="ECO:0000313" key="3">
    <source>
        <dbReference type="Proteomes" id="UP000271162"/>
    </source>
</evidence>
<dbReference type="GO" id="GO:0005770">
    <property type="term" value="C:late endosome"/>
    <property type="evidence" value="ECO:0007669"/>
    <property type="project" value="TreeGrafter"/>
</dbReference>
<evidence type="ECO:0000313" key="2">
    <source>
        <dbReference type="EMBL" id="VDL87550.1"/>
    </source>
</evidence>
<dbReference type="GO" id="GO:0034058">
    <property type="term" value="P:endosomal vesicle fusion"/>
    <property type="evidence" value="ECO:0007669"/>
    <property type="project" value="TreeGrafter"/>
</dbReference>
<dbReference type="EMBL" id="UYSL01028464">
    <property type="protein sequence ID" value="VDL87550.1"/>
    <property type="molecule type" value="Genomic_DNA"/>
</dbReference>
<accession>A0A0N4YZD0</accession>
<proteinExistence type="predicted"/>
<dbReference type="WBParaSite" id="NBR_0002260201-mRNA-1">
    <property type="protein sequence ID" value="NBR_0002260201-mRNA-1"/>
    <property type="gene ID" value="NBR_0002260201"/>
</dbReference>
<dbReference type="InterPro" id="IPR025941">
    <property type="entry name" value="Vps8_central_dom"/>
</dbReference>
<gene>
    <name evidence="2" type="ORF">NBR_LOCUS22603</name>
</gene>
<dbReference type="Proteomes" id="UP000271162">
    <property type="component" value="Unassembled WGS sequence"/>
</dbReference>
<keyword evidence="3" id="KW-1185">Reference proteome</keyword>
<organism evidence="4">
    <name type="scientific">Nippostrongylus brasiliensis</name>
    <name type="common">Rat hookworm</name>
    <dbReference type="NCBI Taxonomy" id="27835"/>
    <lineage>
        <taxon>Eukaryota</taxon>
        <taxon>Metazoa</taxon>
        <taxon>Ecdysozoa</taxon>
        <taxon>Nematoda</taxon>
        <taxon>Chromadorea</taxon>
        <taxon>Rhabditida</taxon>
        <taxon>Rhabditina</taxon>
        <taxon>Rhabditomorpha</taxon>
        <taxon>Strongyloidea</taxon>
        <taxon>Heligmosomidae</taxon>
        <taxon>Nippostrongylus</taxon>
    </lineage>
</organism>
<dbReference type="STRING" id="27835.A0A0N4YZD0"/>